<feature type="compositionally biased region" description="Polar residues" evidence="1">
    <location>
        <begin position="172"/>
        <end position="193"/>
    </location>
</feature>
<dbReference type="InterPro" id="IPR022357">
    <property type="entry name" value="MIP_CS"/>
</dbReference>
<evidence type="ECO:0000259" key="2">
    <source>
        <dbReference type="Pfam" id="PF11976"/>
    </source>
</evidence>
<dbReference type="SUPFAM" id="SSF54236">
    <property type="entry name" value="Ubiquitin-like"/>
    <property type="match status" value="1"/>
</dbReference>
<sequence length="527" mass="58232">MAEPMSPPKKKKLPFKPTALRRTAAPTLSVSSSANDLQSTQDLADGAQDLDLFKRGKEMAPRLAEELERRLKKKEQQARKEDIERRRSSGGEKRPYEFEEDEAHIAPGGDTAINSPVDEVDHIDISPLDRTHPTHLGSSDPTTPPPSKRSRNTEQKSFERFNSHFNPAISLSHHNTPIQVSPFTRATRTTRSQMDAHPPPEATAIVLSDSDSDSEQLSHAVKPPPGRAPRREASVEIIGVAEDDEDEFNEYVLKAAAARARLQEQATSSTSNNNPTSTSTDSSKAAAPASAEILVTSSIPGSVACKARVRYDQSLRLLRDSWAAKQRKAGLDMPESTAILTWRRARVYNTSTLFHLGLRPSGNGRIAISESSTSRASLSRTYSAATDDGLSDDRTHIHFEAWTQATFTEMERQEASRHDPQPSSPLHDSHPSAEEEAEEEIKLRIILRARGLDDVRLTVRPATTAETLITGWRAQLSSKSPEALQEALKSNPMVTLWFDGEQLEEHVTLDEAEITDMDSIEVHLKSA</sequence>
<feature type="compositionally biased region" description="Low complexity" evidence="1">
    <location>
        <begin position="267"/>
        <end position="285"/>
    </location>
</feature>
<comment type="caution">
    <text evidence="3">The sequence shown here is derived from an EMBL/GenBank/DDBJ whole genome shotgun (WGS) entry which is preliminary data.</text>
</comment>
<dbReference type="EMBL" id="JAPDFR010000003">
    <property type="protein sequence ID" value="KAK0387563.1"/>
    <property type="molecule type" value="Genomic_DNA"/>
</dbReference>
<dbReference type="Proteomes" id="UP001175261">
    <property type="component" value="Unassembled WGS sequence"/>
</dbReference>
<dbReference type="AlphaFoldDB" id="A0AA39GHR4"/>
<dbReference type="Pfam" id="PF11976">
    <property type="entry name" value="Rad60-SLD"/>
    <property type="match status" value="1"/>
</dbReference>
<feature type="region of interest" description="Disordered" evidence="1">
    <location>
        <begin position="1"/>
        <end position="42"/>
    </location>
</feature>
<evidence type="ECO:0000313" key="4">
    <source>
        <dbReference type="Proteomes" id="UP001175261"/>
    </source>
</evidence>
<reference evidence="3" key="1">
    <citation type="submission" date="2022-10" db="EMBL/GenBank/DDBJ databases">
        <title>Determination and structural analysis of whole genome sequence of Sarocladium strictum F4-1.</title>
        <authorList>
            <person name="Hu L."/>
            <person name="Jiang Y."/>
        </authorList>
    </citation>
    <scope>NUCLEOTIDE SEQUENCE</scope>
    <source>
        <strain evidence="3">F4-1</strain>
    </source>
</reference>
<evidence type="ECO:0000256" key="1">
    <source>
        <dbReference type="SAM" id="MobiDB-lite"/>
    </source>
</evidence>
<dbReference type="InterPro" id="IPR022617">
    <property type="entry name" value="Rad60/SUMO-like_dom"/>
</dbReference>
<feature type="region of interest" description="Disordered" evidence="1">
    <location>
        <begin position="409"/>
        <end position="438"/>
    </location>
</feature>
<feature type="compositionally biased region" description="Polar residues" evidence="1">
    <location>
        <begin position="26"/>
        <end position="40"/>
    </location>
</feature>
<feature type="compositionally biased region" description="Basic and acidic residues" evidence="1">
    <location>
        <begin position="119"/>
        <end position="132"/>
    </location>
</feature>
<feature type="region of interest" description="Disordered" evidence="1">
    <location>
        <begin position="263"/>
        <end position="285"/>
    </location>
</feature>
<feature type="compositionally biased region" description="Basic and acidic residues" evidence="1">
    <location>
        <begin position="64"/>
        <end position="97"/>
    </location>
</feature>
<feature type="region of interest" description="Disordered" evidence="1">
    <location>
        <begin position="64"/>
        <end position="232"/>
    </location>
</feature>
<protein>
    <recommendedName>
        <fullName evidence="2">Rad60/SUMO-like domain-containing protein</fullName>
    </recommendedName>
</protein>
<keyword evidence="4" id="KW-1185">Reference proteome</keyword>
<feature type="compositionally biased region" description="Basic and acidic residues" evidence="1">
    <location>
        <begin position="409"/>
        <end position="420"/>
    </location>
</feature>
<name>A0AA39GHR4_SARSR</name>
<feature type="compositionally biased region" description="Basic and acidic residues" evidence="1">
    <location>
        <begin position="151"/>
        <end position="162"/>
    </location>
</feature>
<proteinExistence type="predicted"/>
<feature type="domain" description="Rad60/SUMO-like" evidence="2">
    <location>
        <begin position="443"/>
        <end position="523"/>
    </location>
</feature>
<dbReference type="PROSITE" id="PS00221">
    <property type="entry name" value="MIP"/>
    <property type="match status" value="1"/>
</dbReference>
<organism evidence="3 4">
    <name type="scientific">Sarocladium strictum</name>
    <name type="common">Black bundle disease fungus</name>
    <name type="synonym">Acremonium strictum</name>
    <dbReference type="NCBI Taxonomy" id="5046"/>
    <lineage>
        <taxon>Eukaryota</taxon>
        <taxon>Fungi</taxon>
        <taxon>Dikarya</taxon>
        <taxon>Ascomycota</taxon>
        <taxon>Pezizomycotina</taxon>
        <taxon>Sordariomycetes</taxon>
        <taxon>Hypocreomycetidae</taxon>
        <taxon>Hypocreales</taxon>
        <taxon>Sarocladiaceae</taxon>
        <taxon>Sarocladium</taxon>
    </lineage>
</organism>
<dbReference type="InterPro" id="IPR029071">
    <property type="entry name" value="Ubiquitin-like_domsf"/>
</dbReference>
<accession>A0AA39GHR4</accession>
<evidence type="ECO:0000313" key="3">
    <source>
        <dbReference type="EMBL" id="KAK0387563.1"/>
    </source>
</evidence>
<gene>
    <name evidence="3" type="ORF">NLU13_3809</name>
</gene>
<dbReference type="Gene3D" id="3.10.20.90">
    <property type="entry name" value="Phosphatidylinositol 3-kinase Catalytic Subunit, Chain A, domain 1"/>
    <property type="match status" value="1"/>
</dbReference>